<organism evidence="4 5">
    <name type="scientific">Candidatus Limivivens merdigallinarum</name>
    <dbReference type="NCBI Taxonomy" id="2840859"/>
    <lineage>
        <taxon>Bacteria</taxon>
        <taxon>Bacillati</taxon>
        <taxon>Bacillota</taxon>
        <taxon>Clostridia</taxon>
        <taxon>Lachnospirales</taxon>
        <taxon>Lachnospiraceae</taxon>
        <taxon>Lachnospiraceae incertae sedis</taxon>
        <taxon>Candidatus Limivivens</taxon>
    </lineage>
</organism>
<dbReference type="AlphaFoldDB" id="A0A9D1D1B2"/>
<evidence type="ECO:0000256" key="2">
    <source>
        <dbReference type="ARBA" id="ARBA00005806"/>
    </source>
</evidence>
<gene>
    <name evidence="4" type="ORF">IAB26_12590</name>
</gene>
<dbReference type="Gene3D" id="3.40.50.11890">
    <property type="match status" value="1"/>
</dbReference>
<evidence type="ECO:0000256" key="3">
    <source>
        <dbReference type="ARBA" id="ARBA00023014"/>
    </source>
</evidence>
<comment type="cofactor">
    <cofactor evidence="1">
        <name>[4Fe-4S] cluster</name>
        <dbReference type="ChEBI" id="CHEBI:49883"/>
    </cofactor>
</comment>
<dbReference type="EMBL" id="DVFT01000187">
    <property type="protein sequence ID" value="HIQ97386.1"/>
    <property type="molecule type" value="Genomic_DNA"/>
</dbReference>
<dbReference type="GO" id="GO:0016836">
    <property type="term" value="F:hydro-lyase activity"/>
    <property type="evidence" value="ECO:0007669"/>
    <property type="project" value="UniProtKB-ARBA"/>
</dbReference>
<comment type="similarity">
    <text evidence="2">Belongs to the FldB/FldC dehydratase alpha/beta subunit family.</text>
</comment>
<dbReference type="Pfam" id="PF06050">
    <property type="entry name" value="HGD-D"/>
    <property type="match status" value="1"/>
</dbReference>
<keyword evidence="3" id="KW-0479">Metal-binding</keyword>
<comment type="caution">
    <text evidence="4">The sequence shown here is derived from an EMBL/GenBank/DDBJ whole genome shotgun (WGS) entry which is preliminary data.</text>
</comment>
<reference evidence="4" key="2">
    <citation type="journal article" date="2021" name="PeerJ">
        <title>Extensive microbial diversity within the chicken gut microbiome revealed by metagenomics and culture.</title>
        <authorList>
            <person name="Gilroy R."/>
            <person name="Ravi A."/>
            <person name="Getino M."/>
            <person name="Pursley I."/>
            <person name="Horton D.L."/>
            <person name="Alikhan N.F."/>
            <person name="Baker D."/>
            <person name="Gharbi K."/>
            <person name="Hall N."/>
            <person name="Watson M."/>
            <person name="Adriaenssens E.M."/>
            <person name="Foster-Nyarko E."/>
            <person name="Jarju S."/>
            <person name="Secka A."/>
            <person name="Antonio M."/>
            <person name="Oren A."/>
            <person name="Chaudhuri R.R."/>
            <person name="La Ragione R."/>
            <person name="Hildebrand F."/>
            <person name="Pallen M.J."/>
        </authorList>
    </citation>
    <scope>NUCLEOTIDE SEQUENCE</scope>
    <source>
        <strain evidence="4">ChiSjej3B21-11622</strain>
    </source>
</reference>
<accession>A0A9D1D1B2</accession>
<keyword evidence="3" id="KW-0408">Iron</keyword>
<dbReference type="GO" id="GO:0051536">
    <property type="term" value="F:iron-sulfur cluster binding"/>
    <property type="evidence" value="ECO:0007669"/>
    <property type="project" value="UniProtKB-KW"/>
</dbReference>
<keyword evidence="3" id="KW-0411">Iron-sulfur</keyword>
<dbReference type="InterPro" id="IPR010327">
    <property type="entry name" value="FldB/FldC_alpha/beta"/>
</dbReference>
<evidence type="ECO:0000313" key="4">
    <source>
        <dbReference type="EMBL" id="HIQ97386.1"/>
    </source>
</evidence>
<sequence length="422" mass="48743">MSVVDSYINYVKKEAIERPEKSFGKVVFGFKANKLKTRLLPRREIAKGYQRLEAMMMSLVADALAKEDSYVWGNIFAPAEIMECFGLKTLSVECLSCYMTGYHLEDHFIDYAQDLGIAPTLCSYHKTFLGAVESGVLNTPFYGVTTSLSCDGNLNTFRYLDKKQGVPFTLLDIPYEDDEDSVNYLAHQIKELALQLEKHTGKPFREEKLRTILRTENETREALIEFFDLLKERLYPAELISHLYLMMGVHLLIGTEEFRDQVRFMVEDIKQYPKFQGKKILWVHLLPFYQDTLKAYFNSSGKYQLIPSDIVLDSMERMDEEHPFHSMARKIIHNVYNGSYQNKAKWLQRLAQELHPDAVIHFCHWGCKQASGGSVLLKEAMKEEGIPMLILDGDGIDKRNNHDGQIKTRLEAFLEMLEGEEE</sequence>
<evidence type="ECO:0000313" key="5">
    <source>
        <dbReference type="Proteomes" id="UP000886886"/>
    </source>
</evidence>
<evidence type="ECO:0000256" key="1">
    <source>
        <dbReference type="ARBA" id="ARBA00001966"/>
    </source>
</evidence>
<dbReference type="PANTHER" id="PTHR30548:SF2">
    <property type="entry name" value="2-HYDROXYACYL-COA DEHYDRATASE,D-COMPONENT"/>
    <property type="match status" value="1"/>
</dbReference>
<dbReference type="PANTHER" id="PTHR30548">
    <property type="entry name" value="2-HYDROXYGLUTARYL-COA DEHYDRATASE, D-COMPONENT-RELATED"/>
    <property type="match status" value="1"/>
</dbReference>
<protein>
    <submittedName>
        <fullName evidence="4">2-hydroxyacyl-CoA dehydratase</fullName>
    </submittedName>
</protein>
<name>A0A9D1D1B2_9FIRM</name>
<reference evidence="4" key="1">
    <citation type="submission" date="2020-10" db="EMBL/GenBank/DDBJ databases">
        <authorList>
            <person name="Gilroy R."/>
        </authorList>
    </citation>
    <scope>NUCLEOTIDE SEQUENCE</scope>
    <source>
        <strain evidence="4">ChiSjej3B21-11622</strain>
    </source>
</reference>
<dbReference type="Proteomes" id="UP000886886">
    <property type="component" value="Unassembled WGS sequence"/>
</dbReference>
<proteinExistence type="inferred from homology"/>
<dbReference type="Gene3D" id="3.40.50.11900">
    <property type="match status" value="1"/>
</dbReference>